<evidence type="ECO:0000313" key="2">
    <source>
        <dbReference type="Proteomes" id="UP001596978"/>
    </source>
</evidence>
<reference evidence="2" key="1">
    <citation type="journal article" date="2019" name="Int. J. Syst. Evol. Microbiol.">
        <title>The Global Catalogue of Microorganisms (GCM) 10K type strain sequencing project: providing services to taxonomists for standard genome sequencing and annotation.</title>
        <authorList>
            <consortium name="The Broad Institute Genomics Platform"/>
            <consortium name="The Broad Institute Genome Sequencing Center for Infectious Disease"/>
            <person name="Wu L."/>
            <person name="Ma J."/>
        </authorList>
    </citation>
    <scope>NUCLEOTIDE SEQUENCE [LARGE SCALE GENOMIC DNA]</scope>
    <source>
        <strain evidence="2">CCUG 62952</strain>
    </source>
</reference>
<comment type="caution">
    <text evidence="1">The sequence shown here is derived from an EMBL/GenBank/DDBJ whole genome shotgun (WGS) entry which is preliminary data.</text>
</comment>
<dbReference type="RefSeq" id="WP_386402479.1">
    <property type="nucleotide sequence ID" value="NZ_JBHTJH010000001.1"/>
</dbReference>
<protein>
    <recommendedName>
        <fullName evidence="3">Lipocalin-like domain-containing protein</fullName>
    </recommendedName>
</protein>
<gene>
    <name evidence="1" type="ORF">ACFQ1M_00800</name>
</gene>
<sequence>MKNSLLAISLLISALLSYSCSDDDNAQELVSKWKLTEQLADPGDGSGEFEPVSIDRTLSFYADGTVTSDGDLCVLFLTNENSSSGTYTSEHILPANCVSSDYRIVYEIENDELLLYFPCFEPCVQKYRRIPSTLIAL</sequence>
<evidence type="ECO:0008006" key="3">
    <source>
        <dbReference type="Google" id="ProtNLM"/>
    </source>
</evidence>
<keyword evidence="2" id="KW-1185">Reference proteome</keyword>
<name>A0ABW3CSI4_9FLAO</name>
<accession>A0ABW3CSI4</accession>
<dbReference type="Proteomes" id="UP001596978">
    <property type="component" value="Unassembled WGS sequence"/>
</dbReference>
<dbReference type="PROSITE" id="PS51257">
    <property type="entry name" value="PROKAR_LIPOPROTEIN"/>
    <property type="match status" value="1"/>
</dbReference>
<organism evidence="1 2">
    <name type="scientific">Sungkyunkwania multivorans</name>
    <dbReference type="NCBI Taxonomy" id="1173618"/>
    <lineage>
        <taxon>Bacteria</taxon>
        <taxon>Pseudomonadati</taxon>
        <taxon>Bacteroidota</taxon>
        <taxon>Flavobacteriia</taxon>
        <taxon>Flavobacteriales</taxon>
        <taxon>Flavobacteriaceae</taxon>
        <taxon>Sungkyunkwania</taxon>
    </lineage>
</organism>
<evidence type="ECO:0000313" key="1">
    <source>
        <dbReference type="EMBL" id="MFD0860728.1"/>
    </source>
</evidence>
<proteinExistence type="predicted"/>
<dbReference type="EMBL" id="JBHTJH010000001">
    <property type="protein sequence ID" value="MFD0860728.1"/>
    <property type="molecule type" value="Genomic_DNA"/>
</dbReference>